<feature type="compositionally biased region" description="Polar residues" evidence="1">
    <location>
        <begin position="61"/>
        <end position="74"/>
    </location>
</feature>
<keyword evidence="2" id="KW-1133">Transmembrane helix</keyword>
<dbReference type="KEGG" id="age:AA314_04186"/>
<feature type="region of interest" description="Disordered" evidence="1">
    <location>
        <begin position="361"/>
        <end position="389"/>
    </location>
</feature>
<feature type="region of interest" description="Disordered" evidence="1">
    <location>
        <begin position="404"/>
        <end position="430"/>
    </location>
</feature>
<reference evidence="4 5" key="1">
    <citation type="submission" date="2015-05" db="EMBL/GenBank/DDBJ databases">
        <title>Genome assembly of Archangium gephyra DSM 2261.</title>
        <authorList>
            <person name="Sharma G."/>
            <person name="Subramanian S."/>
        </authorList>
    </citation>
    <scope>NUCLEOTIDE SEQUENCE [LARGE SCALE GENOMIC DNA]</scope>
    <source>
        <strain evidence="4 5">DSM 2261</strain>
    </source>
</reference>
<dbReference type="PROSITE" id="PS51257">
    <property type="entry name" value="PROKAR_LIPOPROTEIN"/>
    <property type="match status" value="1"/>
</dbReference>
<proteinExistence type="predicted"/>
<dbReference type="EMBL" id="CP011509">
    <property type="protein sequence ID" value="AKJ02560.1"/>
    <property type="molecule type" value="Genomic_DNA"/>
</dbReference>
<evidence type="ECO:0000256" key="1">
    <source>
        <dbReference type="SAM" id="MobiDB-lite"/>
    </source>
</evidence>
<organism evidence="4 5">
    <name type="scientific">Archangium gephyra</name>
    <dbReference type="NCBI Taxonomy" id="48"/>
    <lineage>
        <taxon>Bacteria</taxon>
        <taxon>Pseudomonadati</taxon>
        <taxon>Myxococcota</taxon>
        <taxon>Myxococcia</taxon>
        <taxon>Myxococcales</taxon>
        <taxon>Cystobacterineae</taxon>
        <taxon>Archangiaceae</taxon>
        <taxon>Archangium</taxon>
    </lineage>
</organism>
<keyword evidence="2" id="KW-0812">Transmembrane</keyword>
<accession>A0AAC8Q7M5</accession>
<name>A0AAC8Q7M5_9BACT</name>
<evidence type="ECO:0000313" key="4">
    <source>
        <dbReference type="EMBL" id="AKJ02560.1"/>
    </source>
</evidence>
<dbReference type="AlphaFoldDB" id="A0AAC8Q7M5"/>
<keyword evidence="2" id="KW-0472">Membrane</keyword>
<evidence type="ECO:0000256" key="3">
    <source>
        <dbReference type="SAM" id="SignalP"/>
    </source>
</evidence>
<protein>
    <recommendedName>
        <fullName evidence="6">Lipoprotein</fullName>
    </recommendedName>
</protein>
<evidence type="ECO:0000256" key="2">
    <source>
        <dbReference type="SAM" id="Phobius"/>
    </source>
</evidence>
<gene>
    <name evidence="4" type="ORF">AA314_04186</name>
</gene>
<feature type="chain" id="PRO_5042086916" description="Lipoprotein" evidence="3">
    <location>
        <begin position="25"/>
        <end position="498"/>
    </location>
</feature>
<feature type="region of interest" description="Disordered" evidence="1">
    <location>
        <begin position="33"/>
        <end position="80"/>
    </location>
</feature>
<sequence length="498" mass="53675">MKRTPALPLLRLALGITLLSTACATSRVHISDGQAHQAPAPSSVPRHVLPRSGETRAPQESDVQQEAGFTSEGSQGKRLPVGLREVPQGRWQLLFPPRPPDPFLELLSLDDVSPLLDAFAPLAPQRSPRLRLLEVPGADHASPGHAPPWEARLREEFLSRFGPPLLPLPESLASSRLFLALQLSTRYVAEGIREAAIALFSSPAFVISICLSIVIYFSAWLAPEPLFSKAFAATLTLRLSLAVGLLELGQVALACLRLYQEVETASTPEELEAASARFGRSMGGTYLRVLVTVGSLGLARFIPQVPEGGIWRLLPPVTSEGLVILRQSASTAQVVADGTLIVSGVAAGTATCAGLALCSTSTAGNTPQDSPKLSTRYGKPHTRKNPPHNEAIEDELAAREAAGHTDLRKNKAQVSAQKKLVEDPSPVRGTHFRKPDVSSIRTDGVRHNINYVSNARDMKRELEAFDSMVRADATAIHELYLLDGTLVRRHVPSGVLFP</sequence>
<evidence type="ECO:0000313" key="5">
    <source>
        <dbReference type="Proteomes" id="UP000035579"/>
    </source>
</evidence>
<feature type="signal peptide" evidence="3">
    <location>
        <begin position="1"/>
        <end position="24"/>
    </location>
</feature>
<keyword evidence="3" id="KW-0732">Signal</keyword>
<dbReference type="Proteomes" id="UP000035579">
    <property type="component" value="Chromosome"/>
</dbReference>
<feature type="transmembrane region" description="Helical" evidence="2">
    <location>
        <begin position="204"/>
        <end position="223"/>
    </location>
</feature>
<evidence type="ECO:0008006" key="6">
    <source>
        <dbReference type="Google" id="ProtNLM"/>
    </source>
</evidence>
<feature type="compositionally biased region" description="Polar residues" evidence="1">
    <location>
        <begin position="361"/>
        <end position="373"/>
    </location>
</feature>